<proteinExistence type="predicted"/>
<organism evidence="2 3">
    <name type="scientific">Simkania negevensis</name>
    <dbReference type="NCBI Taxonomy" id="83561"/>
    <lineage>
        <taxon>Bacteria</taxon>
        <taxon>Pseudomonadati</taxon>
        <taxon>Chlamydiota</taxon>
        <taxon>Chlamydiia</taxon>
        <taxon>Parachlamydiales</taxon>
        <taxon>Simkaniaceae</taxon>
        <taxon>Simkania</taxon>
    </lineage>
</organism>
<accession>A0ABS3ARF1</accession>
<dbReference type="EMBL" id="JAFITR010000035">
    <property type="protein sequence ID" value="MBN4066886.1"/>
    <property type="molecule type" value="Genomic_DNA"/>
</dbReference>
<evidence type="ECO:0000313" key="2">
    <source>
        <dbReference type="EMBL" id="MBN4066886.1"/>
    </source>
</evidence>
<reference evidence="2 3" key="1">
    <citation type="submission" date="2021-02" db="EMBL/GenBank/DDBJ databases">
        <title>Activity-based single-cell genomes from oceanic crustal fluid captures similar information to metagenomic and metatranscriptomic surveys with orders of magnitude less sampling.</title>
        <authorList>
            <person name="D'Angelo T.S."/>
            <person name="Orcutt B.N."/>
        </authorList>
    </citation>
    <scope>NUCLEOTIDE SEQUENCE [LARGE SCALE GENOMIC DNA]</scope>
    <source>
        <strain evidence="2">AH-315-G07</strain>
    </source>
</reference>
<name>A0ABS3ARF1_9BACT</name>
<feature type="region of interest" description="Disordered" evidence="1">
    <location>
        <begin position="60"/>
        <end position="147"/>
    </location>
</feature>
<gene>
    <name evidence="2" type="ORF">JYU14_02260</name>
</gene>
<protein>
    <submittedName>
        <fullName evidence="2">Uncharacterized protein</fullName>
    </submittedName>
</protein>
<sequence length="147" mass="16735">MKSERLRKLENELNDLNEWLRLGLVPKKDITKHKEEIGLIAGKIEEERKRLQFLREHGDPVEYGVPRKHGARTSYLETPTMPGVDSGNESTESIGLDTDAIGVEEGGSSDNADSDETTTDKEEDIEDPFMNPNRWRRGIIDPDSDEW</sequence>
<dbReference type="Proteomes" id="UP000722121">
    <property type="component" value="Unassembled WGS sequence"/>
</dbReference>
<evidence type="ECO:0000313" key="3">
    <source>
        <dbReference type="Proteomes" id="UP000722121"/>
    </source>
</evidence>
<feature type="compositionally biased region" description="Acidic residues" evidence="1">
    <location>
        <begin position="112"/>
        <end position="127"/>
    </location>
</feature>
<evidence type="ECO:0000256" key="1">
    <source>
        <dbReference type="SAM" id="MobiDB-lite"/>
    </source>
</evidence>
<comment type="caution">
    <text evidence="2">The sequence shown here is derived from an EMBL/GenBank/DDBJ whole genome shotgun (WGS) entry which is preliminary data.</text>
</comment>
<keyword evidence="3" id="KW-1185">Reference proteome</keyword>